<dbReference type="AlphaFoldDB" id="G0TV32"/>
<evidence type="ECO:0000313" key="1">
    <source>
        <dbReference type="EMBL" id="CCC47797.1"/>
    </source>
</evidence>
<name>G0TV32_TRYVY</name>
<dbReference type="OMA" id="HLCQSNE"/>
<dbReference type="EMBL" id="HE573021">
    <property type="protein sequence ID" value="CCC47797.1"/>
    <property type="molecule type" value="Genomic_DNA"/>
</dbReference>
<sequence>MVVLKGGGSTYNVGNGRQMPWEEVPSTFKEGLKQQREVAECVNLRAEAQACIEELGFWAPDCVKATELFHMCQSVQLTSALPQKKAES</sequence>
<protein>
    <submittedName>
        <fullName evidence="1">Uncharacterized protein</fullName>
    </submittedName>
</protein>
<gene>
    <name evidence="1" type="ORF">TVY486_0500060</name>
</gene>
<accession>G0TV32</accession>
<reference evidence="1" key="1">
    <citation type="journal article" date="2012" name="Proc. Natl. Acad. Sci. U.S.A.">
        <title>Antigenic diversity is generated by distinct evolutionary mechanisms in African trypanosome species.</title>
        <authorList>
            <person name="Jackson A.P."/>
            <person name="Berry A."/>
            <person name="Aslett M."/>
            <person name="Allison H.C."/>
            <person name="Burton P."/>
            <person name="Vavrova-Anderson J."/>
            <person name="Brown R."/>
            <person name="Browne H."/>
            <person name="Corton N."/>
            <person name="Hauser H."/>
            <person name="Gamble J."/>
            <person name="Gilderthorp R."/>
            <person name="Marcello L."/>
            <person name="McQuillan J."/>
            <person name="Otto T.D."/>
            <person name="Quail M.A."/>
            <person name="Sanders M.J."/>
            <person name="van Tonder A."/>
            <person name="Ginger M.L."/>
            <person name="Field M.C."/>
            <person name="Barry J.D."/>
            <person name="Hertz-Fowler C."/>
            <person name="Berriman M."/>
        </authorList>
    </citation>
    <scope>NUCLEOTIDE SEQUENCE</scope>
    <source>
        <strain evidence="1">Y486</strain>
    </source>
</reference>
<proteinExistence type="predicted"/>
<organism evidence="1">
    <name type="scientific">Trypanosoma vivax (strain Y486)</name>
    <dbReference type="NCBI Taxonomy" id="1055687"/>
    <lineage>
        <taxon>Eukaryota</taxon>
        <taxon>Discoba</taxon>
        <taxon>Euglenozoa</taxon>
        <taxon>Kinetoplastea</taxon>
        <taxon>Metakinetoplastina</taxon>
        <taxon>Trypanosomatida</taxon>
        <taxon>Trypanosomatidae</taxon>
        <taxon>Trypanosoma</taxon>
        <taxon>Duttonella</taxon>
    </lineage>
</organism>
<dbReference type="VEuPathDB" id="TriTrypDB:TvY486_0500060"/>